<evidence type="ECO:0000313" key="3">
    <source>
        <dbReference type="Proteomes" id="UP000499080"/>
    </source>
</evidence>
<dbReference type="AlphaFoldDB" id="A0A4Y2B6L7"/>
<dbReference type="Proteomes" id="UP000499080">
    <property type="component" value="Unassembled WGS sequence"/>
</dbReference>
<organism evidence="2 3">
    <name type="scientific">Araneus ventricosus</name>
    <name type="common">Orbweaver spider</name>
    <name type="synonym">Epeira ventricosa</name>
    <dbReference type="NCBI Taxonomy" id="182803"/>
    <lineage>
        <taxon>Eukaryota</taxon>
        <taxon>Metazoa</taxon>
        <taxon>Ecdysozoa</taxon>
        <taxon>Arthropoda</taxon>
        <taxon>Chelicerata</taxon>
        <taxon>Arachnida</taxon>
        <taxon>Araneae</taxon>
        <taxon>Araneomorphae</taxon>
        <taxon>Entelegynae</taxon>
        <taxon>Araneoidea</taxon>
        <taxon>Araneidae</taxon>
        <taxon>Araneus</taxon>
    </lineage>
</organism>
<dbReference type="EMBL" id="BGPR01000057">
    <property type="protein sequence ID" value="GBL88031.1"/>
    <property type="molecule type" value="Genomic_DNA"/>
</dbReference>
<feature type="region of interest" description="Disordered" evidence="1">
    <location>
        <begin position="73"/>
        <end position="97"/>
    </location>
</feature>
<sequence>MSPKNTILESCLSVCVSACEHDNSKTIRATGMKFESSGFEECDQENLQDWLECDVGEPDYHVLSDDKIIASGIDDQDSCDDEEETGKNYRAGERIIQ</sequence>
<feature type="compositionally biased region" description="Acidic residues" evidence="1">
    <location>
        <begin position="74"/>
        <end position="84"/>
    </location>
</feature>
<dbReference type="OrthoDB" id="125347at2759"/>
<evidence type="ECO:0000313" key="2">
    <source>
        <dbReference type="EMBL" id="GBL88031.1"/>
    </source>
</evidence>
<gene>
    <name evidence="2" type="ORF">AVEN_133697_1</name>
</gene>
<comment type="caution">
    <text evidence="2">The sequence shown here is derived from an EMBL/GenBank/DDBJ whole genome shotgun (WGS) entry which is preliminary data.</text>
</comment>
<evidence type="ECO:0000256" key="1">
    <source>
        <dbReference type="SAM" id="MobiDB-lite"/>
    </source>
</evidence>
<reference evidence="2 3" key="1">
    <citation type="journal article" date="2019" name="Sci. Rep.">
        <title>Orb-weaving spider Araneus ventricosus genome elucidates the spidroin gene catalogue.</title>
        <authorList>
            <person name="Kono N."/>
            <person name="Nakamura H."/>
            <person name="Ohtoshi R."/>
            <person name="Moran D.A.P."/>
            <person name="Shinohara A."/>
            <person name="Yoshida Y."/>
            <person name="Fujiwara M."/>
            <person name="Mori M."/>
            <person name="Tomita M."/>
            <person name="Arakawa K."/>
        </authorList>
    </citation>
    <scope>NUCLEOTIDE SEQUENCE [LARGE SCALE GENOMIC DNA]</scope>
</reference>
<proteinExistence type="predicted"/>
<keyword evidence="3" id="KW-1185">Reference proteome</keyword>
<feature type="compositionally biased region" description="Basic and acidic residues" evidence="1">
    <location>
        <begin position="85"/>
        <end position="97"/>
    </location>
</feature>
<accession>A0A4Y2B6L7</accession>
<name>A0A4Y2B6L7_ARAVE</name>
<protein>
    <submittedName>
        <fullName evidence="2">Uncharacterized protein</fullName>
    </submittedName>
</protein>